<evidence type="ECO:0000313" key="17">
    <source>
        <dbReference type="Proteomes" id="UP000000483"/>
    </source>
</evidence>
<comment type="similarity">
    <text evidence="3 12">Belongs to the NadC/ModD family.</text>
</comment>
<evidence type="ECO:0000259" key="15">
    <source>
        <dbReference type="Pfam" id="PF02749"/>
    </source>
</evidence>
<evidence type="ECO:0000256" key="11">
    <source>
        <dbReference type="ARBA" id="ARBA00069173"/>
    </source>
</evidence>
<evidence type="ECO:0000256" key="6">
    <source>
        <dbReference type="ARBA" id="ARBA00022642"/>
    </source>
</evidence>
<dbReference type="STRING" id="880072.Desac_2157"/>
<dbReference type="SUPFAM" id="SSF54675">
    <property type="entry name" value="Nicotinate/Quinolinate PRTase N-terminal domain-like"/>
    <property type="match status" value="1"/>
</dbReference>
<reference evidence="16 17" key="1">
    <citation type="journal article" date="2011" name="Stand. Genomic Sci.">
        <title>Complete genome sequence of the acetate-degrading sulfate reducer Desulfobacca acetoxidans type strain (ASRB2).</title>
        <authorList>
            <person name="Goker M."/>
            <person name="Teshima H."/>
            <person name="Lapidus A."/>
            <person name="Nolan M."/>
            <person name="Lucas S."/>
            <person name="Hammon N."/>
            <person name="Deshpande S."/>
            <person name="Cheng J.F."/>
            <person name="Tapia R."/>
            <person name="Han C."/>
            <person name="Goodwin L."/>
            <person name="Pitluck S."/>
            <person name="Huntemann M."/>
            <person name="Liolios K."/>
            <person name="Ivanova N."/>
            <person name="Pagani I."/>
            <person name="Mavromatis K."/>
            <person name="Ovchinikova G."/>
            <person name="Pati A."/>
            <person name="Chen A."/>
            <person name="Palaniappan K."/>
            <person name="Land M."/>
            <person name="Hauser L."/>
            <person name="Brambilla E.M."/>
            <person name="Rohde M."/>
            <person name="Spring S."/>
            <person name="Detter J.C."/>
            <person name="Woyke T."/>
            <person name="Bristow J."/>
            <person name="Eisen J.A."/>
            <person name="Markowitz V."/>
            <person name="Hugenholtz P."/>
            <person name="Kyrpides N.C."/>
            <person name="Klenk H.P."/>
        </authorList>
    </citation>
    <scope>NUCLEOTIDE SEQUENCE [LARGE SCALE GENOMIC DNA]</scope>
    <source>
        <strain evidence="17">ATCC 700848 / DSM 11109 / ASRB2</strain>
    </source>
</reference>
<dbReference type="InterPro" id="IPR036068">
    <property type="entry name" value="Nicotinate_pribotase-like_C"/>
</dbReference>
<dbReference type="RefSeq" id="WP_013707095.1">
    <property type="nucleotide sequence ID" value="NC_015388.1"/>
</dbReference>
<dbReference type="HOGENOM" id="CLU_039622_0_1_7"/>
<feature type="binding site" evidence="13">
    <location>
        <position position="166"/>
    </location>
    <ligand>
        <name>substrate</name>
    </ligand>
</feature>
<gene>
    <name evidence="16" type="ordered locus">Desac_2157</name>
</gene>
<protein>
    <recommendedName>
        <fullName evidence="11">Probable nicotinate-nucleotide pyrophosphorylase [carboxylating]</fullName>
        <ecNumber evidence="5">2.4.2.19</ecNumber>
    </recommendedName>
    <alternativeName>
        <fullName evidence="9">Quinolinate phosphoribosyltransferase [decarboxylating]</fullName>
    </alternativeName>
</protein>
<dbReference type="GO" id="GO:0005737">
    <property type="term" value="C:cytoplasm"/>
    <property type="evidence" value="ECO:0007669"/>
    <property type="project" value="TreeGrafter"/>
</dbReference>
<dbReference type="FunFam" id="3.20.20.70:FF:000030">
    <property type="entry name" value="Nicotinate-nucleotide pyrophosphorylase, carboxylating"/>
    <property type="match status" value="1"/>
</dbReference>
<dbReference type="eggNOG" id="COG0157">
    <property type="taxonomic scope" value="Bacteria"/>
</dbReference>
<feature type="binding site" evidence="13">
    <location>
        <position position="156"/>
    </location>
    <ligand>
        <name>substrate</name>
    </ligand>
</feature>
<evidence type="ECO:0000256" key="9">
    <source>
        <dbReference type="ARBA" id="ARBA00033102"/>
    </source>
</evidence>
<comment type="function">
    <text evidence="1">Involved in the catabolism of quinolinic acid (QA).</text>
</comment>
<reference evidence="17" key="2">
    <citation type="submission" date="2011-03" db="EMBL/GenBank/DDBJ databases">
        <title>The complete genome of Desulfobacca acetoxidans DSM 11109.</title>
        <authorList>
            <consortium name="US DOE Joint Genome Institute (JGI-PGF)"/>
            <person name="Lucas S."/>
            <person name="Copeland A."/>
            <person name="Lapidus A."/>
            <person name="Bruce D."/>
            <person name="Goodwin L."/>
            <person name="Pitluck S."/>
            <person name="Peters L."/>
            <person name="Kyrpides N."/>
            <person name="Mavromatis K."/>
            <person name="Ivanova N."/>
            <person name="Ovchinnikova G."/>
            <person name="Teshima H."/>
            <person name="Detter J.C."/>
            <person name="Han C."/>
            <person name="Land M."/>
            <person name="Hauser L."/>
            <person name="Markowitz V."/>
            <person name="Cheng J.-F."/>
            <person name="Hugenholtz P."/>
            <person name="Woyke T."/>
            <person name="Wu D."/>
            <person name="Spring S."/>
            <person name="Schueler E."/>
            <person name="Brambilla E."/>
            <person name="Klenk H.-P."/>
            <person name="Eisen J.A."/>
        </authorList>
    </citation>
    <scope>NUCLEOTIDE SEQUENCE [LARGE SCALE GENOMIC DNA]</scope>
    <source>
        <strain evidence="17">ATCC 700848 / DSM 11109 / ASRB2</strain>
    </source>
</reference>
<comment type="subunit">
    <text evidence="4">Hexamer formed by 3 homodimers.</text>
</comment>
<evidence type="ECO:0000259" key="14">
    <source>
        <dbReference type="Pfam" id="PF01729"/>
    </source>
</evidence>
<feature type="binding site" evidence="13">
    <location>
        <position position="217"/>
    </location>
    <ligand>
        <name>substrate</name>
    </ligand>
</feature>
<dbReference type="GO" id="GO:0034213">
    <property type="term" value="P:quinolinate catabolic process"/>
    <property type="evidence" value="ECO:0007669"/>
    <property type="project" value="TreeGrafter"/>
</dbReference>
<dbReference type="NCBIfam" id="TIGR00078">
    <property type="entry name" value="nadC"/>
    <property type="match status" value="1"/>
</dbReference>
<dbReference type="PANTHER" id="PTHR32179">
    <property type="entry name" value="NICOTINATE-NUCLEOTIDE PYROPHOSPHORYLASE [CARBOXYLATING]"/>
    <property type="match status" value="1"/>
</dbReference>
<dbReference type="GO" id="GO:0009435">
    <property type="term" value="P:NAD+ biosynthetic process"/>
    <property type="evidence" value="ECO:0007669"/>
    <property type="project" value="UniProtKB-UniPathway"/>
</dbReference>
<feature type="binding site" evidence="13">
    <location>
        <begin position="240"/>
        <end position="242"/>
    </location>
    <ligand>
        <name>substrate</name>
    </ligand>
</feature>
<dbReference type="InterPro" id="IPR004393">
    <property type="entry name" value="NadC"/>
</dbReference>
<evidence type="ECO:0000313" key="16">
    <source>
        <dbReference type="EMBL" id="AEB09986.1"/>
    </source>
</evidence>
<feature type="domain" description="Quinolinate phosphoribosyl transferase N-terminal" evidence="15">
    <location>
        <begin position="24"/>
        <end position="109"/>
    </location>
</feature>
<feature type="binding site" evidence="13">
    <location>
        <position position="99"/>
    </location>
    <ligand>
        <name>substrate</name>
    </ligand>
</feature>
<dbReference type="InterPro" id="IPR022412">
    <property type="entry name" value="Quinolinate_PRibosylTrfase_N"/>
</dbReference>
<dbReference type="Pfam" id="PF02749">
    <property type="entry name" value="QRPTase_N"/>
    <property type="match status" value="1"/>
</dbReference>
<name>F2NDC0_DESAR</name>
<dbReference type="AlphaFoldDB" id="F2NDC0"/>
<feature type="binding site" evidence="13">
    <location>
        <begin position="261"/>
        <end position="263"/>
    </location>
    <ligand>
        <name>substrate</name>
    </ligand>
</feature>
<dbReference type="PIRSF" id="PIRSF006250">
    <property type="entry name" value="NadC_ModD"/>
    <property type="match status" value="1"/>
</dbReference>
<evidence type="ECO:0000256" key="12">
    <source>
        <dbReference type="PIRNR" id="PIRNR006250"/>
    </source>
</evidence>
<evidence type="ECO:0000256" key="4">
    <source>
        <dbReference type="ARBA" id="ARBA00011218"/>
    </source>
</evidence>
<keyword evidence="7 12" id="KW-0328">Glycosyltransferase</keyword>
<organism evidence="16 17">
    <name type="scientific">Desulfobacca acetoxidans (strain ATCC 700848 / DSM 11109 / ASRB2)</name>
    <dbReference type="NCBI Taxonomy" id="880072"/>
    <lineage>
        <taxon>Bacteria</taxon>
        <taxon>Pseudomonadati</taxon>
        <taxon>Thermodesulfobacteriota</taxon>
        <taxon>Desulfobaccia</taxon>
        <taxon>Desulfobaccales</taxon>
        <taxon>Desulfobaccaceae</taxon>
        <taxon>Desulfobacca</taxon>
    </lineage>
</organism>
<keyword evidence="6" id="KW-0662">Pyridine nucleotide biosynthesis</keyword>
<evidence type="ECO:0000256" key="13">
    <source>
        <dbReference type="PIRSR" id="PIRSR006250-1"/>
    </source>
</evidence>
<feature type="binding site" evidence="13">
    <location>
        <position position="196"/>
    </location>
    <ligand>
        <name>substrate</name>
    </ligand>
</feature>
<dbReference type="CDD" id="cd01572">
    <property type="entry name" value="QPRTase"/>
    <property type="match status" value="1"/>
</dbReference>
<keyword evidence="8 12" id="KW-0808">Transferase</keyword>
<feature type="domain" description="Quinolinate phosphoribosyl transferase C-terminal" evidence="14">
    <location>
        <begin position="111"/>
        <end position="276"/>
    </location>
</feature>
<dbReference type="SUPFAM" id="SSF51690">
    <property type="entry name" value="Nicotinate/Quinolinate PRTase C-terminal domain-like"/>
    <property type="match status" value="1"/>
</dbReference>
<dbReference type="Gene3D" id="3.90.1170.20">
    <property type="entry name" value="Quinolinate phosphoribosyl transferase, N-terminal domain"/>
    <property type="match status" value="1"/>
</dbReference>
<evidence type="ECO:0000256" key="1">
    <source>
        <dbReference type="ARBA" id="ARBA00003237"/>
    </source>
</evidence>
<evidence type="ECO:0000256" key="10">
    <source>
        <dbReference type="ARBA" id="ARBA00047445"/>
    </source>
</evidence>
<dbReference type="GO" id="GO:0004514">
    <property type="term" value="F:nicotinate-nucleotide diphosphorylase (carboxylating) activity"/>
    <property type="evidence" value="ECO:0007669"/>
    <property type="project" value="UniProtKB-EC"/>
</dbReference>
<dbReference type="KEGG" id="dao:Desac_2157"/>
<dbReference type="InterPro" id="IPR002638">
    <property type="entry name" value="Quinolinate_PRibosylTrfase_C"/>
</dbReference>
<keyword evidence="17" id="KW-1185">Reference proteome</keyword>
<dbReference type="PANTHER" id="PTHR32179:SF3">
    <property type="entry name" value="NICOTINATE-NUCLEOTIDE PYROPHOSPHORYLASE [CARBOXYLATING]"/>
    <property type="match status" value="1"/>
</dbReference>
<evidence type="ECO:0000256" key="5">
    <source>
        <dbReference type="ARBA" id="ARBA00011944"/>
    </source>
</evidence>
<dbReference type="EMBL" id="CP002629">
    <property type="protein sequence ID" value="AEB09986.1"/>
    <property type="molecule type" value="Genomic_DNA"/>
</dbReference>
<evidence type="ECO:0000256" key="7">
    <source>
        <dbReference type="ARBA" id="ARBA00022676"/>
    </source>
</evidence>
<dbReference type="UniPathway" id="UPA00253">
    <property type="reaction ID" value="UER00331"/>
</dbReference>
<comment type="catalytic activity">
    <reaction evidence="10">
        <text>nicotinate beta-D-ribonucleotide + CO2 + diphosphate = quinolinate + 5-phospho-alpha-D-ribose 1-diphosphate + 2 H(+)</text>
        <dbReference type="Rhea" id="RHEA:12733"/>
        <dbReference type="ChEBI" id="CHEBI:15378"/>
        <dbReference type="ChEBI" id="CHEBI:16526"/>
        <dbReference type="ChEBI" id="CHEBI:29959"/>
        <dbReference type="ChEBI" id="CHEBI:33019"/>
        <dbReference type="ChEBI" id="CHEBI:57502"/>
        <dbReference type="ChEBI" id="CHEBI:58017"/>
        <dbReference type="EC" id="2.4.2.19"/>
    </reaction>
</comment>
<dbReference type="InterPro" id="IPR027277">
    <property type="entry name" value="NadC/ModD"/>
</dbReference>
<dbReference type="Pfam" id="PF01729">
    <property type="entry name" value="QRPTase_C"/>
    <property type="match status" value="1"/>
</dbReference>
<dbReference type="Proteomes" id="UP000000483">
    <property type="component" value="Chromosome"/>
</dbReference>
<evidence type="ECO:0000256" key="8">
    <source>
        <dbReference type="ARBA" id="ARBA00022679"/>
    </source>
</evidence>
<dbReference type="EC" id="2.4.2.19" evidence="5"/>
<dbReference type="InterPro" id="IPR037128">
    <property type="entry name" value="Quinolinate_PRibosylTase_N_sf"/>
</dbReference>
<sequence>MLLLNQTVHRLIDLALEEDLGPGDITTEAVISPEIMAEAHIRAKERLVVAGLPVAEAVFAHLGSEIIFNPRVAEGEVVRPKTVLASVVGPAVLLLMGERVALNFLMRLSGIATWTRQFVEAVQLSAAQIVDTRKTTPGWRVLEKYAVRVGGGANHRFGLFDGVLIKDNHIRAAGGVATAIAAARQAVPHTLRIEVEVSDLPGLEEALAAGADVILLDNMENDSLAEAVRVAGGQVILEASGGMTLERVSEVAAAGVDFISVGALTHSAPAVDMHMKIVRAGLVEPSPTPESGL</sequence>
<dbReference type="OrthoDB" id="9782546at2"/>
<feature type="binding site" evidence="13">
    <location>
        <begin position="132"/>
        <end position="134"/>
    </location>
    <ligand>
        <name>substrate</name>
    </ligand>
</feature>
<evidence type="ECO:0000256" key="3">
    <source>
        <dbReference type="ARBA" id="ARBA00009400"/>
    </source>
</evidence>
<evidence type="ECO:0000256" key="2">
    <source>
        <dbReference type="ARBA" id="ARBA00004893"/>
    </source>
</evidence>
<dbReference type="InterPro" id="IPR013785">
    <property type="entry name" value="Aldolase_TIM"/>
</dbReference>
<comment type="pathway">
    <text evidence="2">Cofactor biosynthesis; NAD(+) biosynthesis; nicotinate D-ribonucleotide from quinolinate: step 1/1.</text>
</comment>
<accession>F2NDC0</accession>
<dbReference type="Gene3D" id="3.20.20.70">
    <property type="entry name" value="Aldolase class I"/>
    <property type="match status" value="1"/>
</dbReference>
<dbReference type="FunFam" id="3.90.1170.20:FF:000001">
    <property type="entry name" value="Nicotinate-nucleotide diphosphorylase (Carboxylating)"/>
    <property type="match status" value="1"/>
</dbReference>
<proteinExistence type="inferred from homology"/>